<dbReference type="AlphaFoldDB" id="A0A0S2K387"/>
<feature type="domain" description="GST N-terminal" evidence="2">
    <location>
        <begin position="1"/>
        <end position="81"/>
    </location>
</feature>
<dbReference type="Pfam" id="PF02798">
    <property type="entry name" value="GST_N"/>
    <property type="match status" value="1"/>
</dbReference>
<proteinExistence type="inferred from homology"/>
<dbReference type="OrthoDB" id="9810080at2"/>
<dbReference type="KEGG" id="pphe:PP2015_2184"/>
<evidence type="ECO:0000313" key="4">
    <source>
        <dbReference type="EMBL" id="ALO42681.1"/>
    </source>
</evidence>
<dbReference type="SFLD" id="SFLDG00358">
    <property type="entry name" value="Main_(cytGST)"/>
    <property type="match status" value="1"/>
</dbReference>
<organism evidence="4 5">
    <name type="scientific">Pseudoalteromonas phenolica</name>
    <dbReference type="NCBI Taxonomy" id="161398"/>
    <lineage>
        <taxon>Bacteria</taxon>
        <taxon>Pseudomonadati</taxon>
        <taxon>Pseudomonadota</taxon>
        <taxon>Gammaproteobacteria</taxon>
        <taxon>Alteromonadales</taxon>
        <taxon>Pseudoalteromonadaceae</taxon>
        <taxon>Pseudoalteromonas</taxon>
    </lineage>
</organism>
<sequence length="202" mass="22875">MIKVHHLNQSRSTRVLWLLEELGMAYEVEKHERDAATRLAPASLGKVHPLNKAPIIEHNDIVICESGAIMEYILDQDTEQRLRPEKGSKAYYQYVEWSHFAEGSLGLPVITSLLMQMEERSGTNPMDGYIAKELNLDFSYIDSVLAQQTYFAGDEFSAADIMMTITLEIAGSLNLLEGRENIARYLTNVQSREAYLKARSFG</sequence>
<dbReference type="InterPro" id="IPR004046">
    <property type="entry name" value="GST_C"/>
</dbReference>
<accession>A0A0S2K387</accession>
<reference evidence="4 5" key="1">
    <citation type="submission" date="2015-11" db="EMBL/GenBank/DDBJ databases">
        <authorList>
            <person name="Zhang Y."/>
            <person name="Guo Z."/>
        </authorList>
    </citation>
    <scope>NUCLEOTIDE SEQUENCE [LARGE SCALE GENOMIC DNA]</scope>
    <source>
        <strain evidence="4 5">KCTC 12086</strain>
    </source>
</reference>
<dbReference type="SFLD" id="SFLDS00019">
    <property type="entry name" value="Glutathione_Transferase_(cytos"/>
    <property type="match status" value="1"/>
</dbReference>
<dbReference type="InterPro" id="IPR036282">
    <property type="entry name" value="Glutathione-S-Trfase_C_sf"/>
</dbReference>
<feature type="domain" description="GST C-terminal" evidence="3">
    <location>
        <begin position="87"/>
        <end position="202"/>
    </location>
</feature>
<gene>
    <name evidence="4" type="ORF">PP2015_2184</name>
</gene>
<evidence type="ECO:0000259" key="3">
    <source>
        <dbReference type="PROSITE" id="PS50405"/>
    </source>
</evidence>
<dbReference type="PROSITE" id="PS50404">
    <property type="entry name" value="GST_NTER"/>
    <property type="match status" value="1"/>
</dbReference>
<evidence type="ECO:0000256" key="1">
    <source>
        <dbReference type="RuleBase" id="RU003494"/>
    </source>
</evidence>
<dbReference type="PANTHER" id="PTHR44051:SF9">
    <property type="entry name" value="GLUTATHIONE S-TRANSFERASE 1"/>
    <property type="match status" value="1"/>
</dbReference>
<dbReference type="SFLD" id="SFLDG01150">
    <property type="entry name" value="Main.1:_Beta-like"/>
    <property type="match status" value="1"/>
</dbReference>
<dbReference type="InterPro" id="IPR010987">
    <property type="entry name" value="Glutathione-S-Trfase_C-like"/>
</dbReference>
<dbReference type="Gene3D" id="1.20.1050.10">
    <property type="match status" value="1"/>
</dbReference>
<dbReference type="EMBL" id="CP013187">
    <property type="protein sequence ID" value="ALO42681.1"/>
    <property type="molecule type" value="Genomic_DNA"/>
</dbReference>
<dbReference type="PATRIC" id="fig|161398.10.peg.2221"/>
<keyword evidence="5" id="KW-1185">Reference proteome</keyword>
<evidence type="ECO:0008006" key="6">
    <source>
        <dbReference type="Google" id="ProtNLM"/>
    </source>
</evidence>
<name>A0A0S2K387_9GAMM</name>
<dbReference type="Pfam" id="PF00043">
    <property type="entry name" value="GST_C"/>
    <property type="match status" value="1"/>
</dbReference>
<dbReference type="SUPFAM" id="SSF52833">
    <property type="entry name" value="Thioredoxin-like"/>
    <property type="match status" value="1"/>
</dbReference>
<comment type="similarity">
    <text evidence="1">Belongs to the GST superfamily.</text>
</comment>
<dbReference type="RefSeq" id="WP_058030394.1">
    <property type="nucleotide sequence ID" value="NZ_CP013187.1"/>
</dbReference>
<dbReference type="PANTHER" id="PTHR44051">
    <property type="entry name" value="GLUTATHIONE S-TRANSFERASE-RELATED"/>
    <property type="match status" value="1"/>
</dbReference>
<dbReference type="SUPFAM" id="SSF47616">
    <property type="entry name" value="GST C-terminal domain-like"/>
    <property type="match status" value="1"/>
</dbReference>
<protein>
    <recommendedName>
        <fullName evidence="6">Glutathione S-transferase</fullName>
    </recommendedName>
</protein>
<evidence type="ECO:0000313" key="5">
    <source>
        <dbReference type="Proteomes" id="UP000061457"/>
    </source>
</evidence>
<evidence type="ECO:0000259" key="2">
    <source>
        <dbReference type="PROSITE" id="PS50404"/>
    </source>
</evidence>
<dbReference type="Proteomes" id="UP000061457">
    <property type="component" value="Chromosome I"/>
</dbReference>
<dbReference type="CDD" id="cd03046">
    <property type="entry name" value="GST_N_GTT1_like"/>
    <property type="match status" value="1"/>
</dbReference>
<dbReference type="InterPro" id="IPR036249">
    <property type="entry name" value="Thioredoxin-like_sf"/>
</dbReference>
<dbReference type="InterPro" id="IPR040079">
    <property type="entry name" value="Glutathione_S-Trfase"/>
</dbReference>
<dbReference type="InterPro" id="IPR004045">
    <property type="entry name" value="Glutathione_S-Trfase_N"/>
</dbReference>
<dbReference type="STRING" id="161398.PP2015_2184"/>
<dbReference type="PROSITE" id="PS50405">
    <property type="entry name" value="GST_CTER"/>
    <property type="match status" value="1"/>
</dbReference>
<dbReference type="Gene3D" id="3.40.30.10">
    <property type="entry name" value="Glutaredoxin"/>
    <property type="match status" value="1"/>
</dbReference>